<dbReference type="KEGG" id="fra:Francci3_2472"/>
<dbReference type="AlphaFoldDB" id="Q2JA53"/>
<keyword evidence="5" id="KW-0804">Transcription</keyword>
<reference evidence="7 8" key="1">
    <citation type="journal article" date="2007" name="Genome Res.">
        <title>Genome characteristics of facultatively symbiotic Frankia sp. strains reflect host range and host plant biogeography.</title>
        <authorList>
            <person name="Normand P."/>
            <person name="Lapierre P."/>
            <person name="Tisa L.S."/>
            <person name="Gogarten J.P."/>
            <person name="Alloisio N."/>
            <person name="Bagnarol E."/>
            <person name="Bassi C.A."/>
            <person name="Berry A.M."/>
            <person name="Bickhart D.M."/>
            <person name="Choisne N."/>
            <person name="Couloux A."/>
            <person name="Cournoyer B."/>
            <person name="Cruveiller S."/>
            <person name="Daubin V."/>
            <person name="Demange N."/>
            <person name="Francino M.P."/>
            <person name="Goltsman E."/>
            <person name="Huang Y."/>
            <person name="Kopp O.R."/>
            <person name="Labarre L."/>
            <person name="Lapidus A."/>
            <person name="Lavire C."/>
            <person name="Marechal J."/>
            <person name="Martinez M."/>
            <person name="Mastronunzio J.E."/>
            <person name="Mullin B.C."/>
            <person name="Niemann J."/>
            <person name="Pujic P."/>
            <person name="Rawnsley T."/>
            <person name="Rouy Z."/>
            <person name="Schenowitz C."/>
            <person name="Sellstedt A."/>
            <person name="Tavares F."/>
            <person name="Tomkins J.P."/>
            <person name="Vallenet D."/>
            <person name="Valverde C."/>
            <person name="Wall L.G."/>
            <person name="Wang Y."/>
            <person name="Medigue C."/>
            <person name="Benson D.R."/>
        </authorList>
    </citation>
    <scope>NUCLEOTIDE SEQUENCE [LARGE SCALE GENOMIC DNA]</scope>
    <source>
        <strain evidence="8">DSM 45818 / CECT 9043 / CcI3</strain>
    </source>
</reference>
<dbReference type="InterPro" id="IPR013324">
    <property type="entry name" value="RNA_pol_sigma_r3/r4-like"/>
</dbReference>
<dbReference type="PANTHER" id="PTHR43133:SF50">
    <property type="entry name" value="ECF RNA POLYMERASE SIGMA FACTOR SIGM"/>
    <property type="match status" value="1"/>
</dbReference>
<dbReference type="PANTHER" id="PTHR43133">
    <property type="entry name" value="RNA POLYMERASE ECF-TYPE SIGMA FACTO"/>
    <property type="match status" value="1"/>
</dbReference>
<evidence type="ECO:0000256" key="1">
    <source>
        <dbReference type="ARBA" id="ARBA00010641"/>
    </source>
</evidence>
<evidence type="ECO:0000259" key="6">
    <source>
        <dbReference type="Pfam" id="PF08281"/>
    </source>
</evidence>
<dbReference type="GO" id="GO:0006352">
    <property type="term" value="P:DNA-templated transcription initiation"/>
    <property type="evidence" value="ECO:0007669"/>
    <property type="project" value="InterPro"/>
</dbReference>
<evidence type="ECO:0000256" key="3">
    <source>
        <dbReference type="ARBA" id="ARBA00023082"/>
    </source>
</evidence>
<dbReference type="HOGENOM" id="CLU_047691_15_3_11"/>
<dbReference type="STRING" id="106370.Francci3_2472"/>
<dbReference type="CDD" id="cd06171">
    <property type="entry name" value="Sigma70_r4"/>
    <property type="match status" value="1"/>
</dbReference>
<dbReference type="SUPFAM" id="SSF88946">
    <property type="entry name" value="Sigma2 domain of RNA polymerase sigma factors"/>
    <property type="match status" value="1"/>
</dbReference>
<feature type="domain" description="RNA polymerase sigma factor 70 region 4 type 2" evidence="6">
    <location>
        <begin position="139"/>
        <end position="190"/>
    </location>
</feature>
<keyword evidence="4" id="KW-0238">DNA-binding</keyword>
<evidence type="ECO:0000313" key="8">
    <source>
        <dbReference type="Proteomes" id="UP000001937"/>
    </source>
</evidence>
<keyword evidence="3" id="KW-0731">Sigma factor</keyword>
<accession>Q2JA53</accession>
<gene>
    <name evidence="7" type="ordered locus">Francci3_2472</name>
</gene>
<dbReference type="eggNOG" id="COG1595">
    <property type="taxonomic scope" value="Bacteria"/>
</dbReference>
<dbReference type="SUPFAM" id="SSF88659">
    <property type="entry name" value="Sigma3 and sigma4 domains of RNA polymerase sigma factors"/>
    <property type="match status" value="1"/>
</dbReference>
<name>Q2JA53_FRACC</name>
<protein>
    <submittedName>
        <fullName evidence="7">RNA polymerase, sigma subunit, ECF family</fullName>
    </submittedName>
</protein>
<keyword evidence="8" id="KW-1185">Reference proteome</keyword>
<evidence type="ECO:0000256" key="2">
    <source>
        <dbReference type="ARBA" id="ARBA00023015"/>
    </source>
</evidence>
<dbReference type="InterPro" id="IPR039425">
    <property type="entry name" value="RNA_pol_sigma-70-like"/>
</dbReference>
<dbReference type="PhylomeDB" id="Q2JA53"/>
<evidence type="ECO:0000256" key="5">
    <source>
        <dbReference type="ARBA" id="ARBA00023163"/>
    </source>
</evidence>
<dbReference type="Gene3D" id="1.10.1740.10">
    <property type="match status" value="1"/>
</dbReference>
<dbReference type="InterPro" id="IPR013325">
    <property type="entry name" value="RNA_pol_sigma_r2"/>
</dbReference>
<dbReference type="InterPro" id="IPR036388">
    <property type="entry name" value="WH-like_DNA-bd_sf"/>
</dbReference>
<dbReference type="Pfam" id="PF08281">
    <property type="entry name" value="Sigma70_r4_2"/>
    <property type="match status" value="1"/>
</dbReference>
<dbReference type="InterPro" id="IPR013249">
    <property type="entry name" value="RNA_pol_sigma70_r4_t2"/>
</dbReference>
<evidence type="ECO:0000313" key="7">
    <source>
        <dbReference type="EMBL" id="ABD11839.1"/>
    </source>
</evidence>
<keyword evidence="2" id="KW-0805">Transcription regulation</keyword>
<dbReference type="GO" id="GO:0016987">
    <property type="term" value="F:sigma factor activity"/>
    <property type="evidence" value="ECO:0007669"/>
    <property type="project" value="UniProtKB-KW"/>
</dbReference>
<dbReference type="RefSeq" id="WP_011436883.1">
    <property type="nucleotide sequence ID" value="NC_007777.1"/>
</dbReference>
<dbReference type="GO" id="GO:0003677">
    <property type="term" value="F:DNA binding"/>
    <property type="evidence" value="ECO:0007669"/>
    <property type="project" value="UniProtKB-KW"/>
</dbReference>
<dbReference type="Proteomes" id="UP000001937">
    <property type="component" value="Chromosome"/>
</dbReference>
<dbReference type="NCBIfam" id="TIGR02937">
    <property type="entry name" value="sigma70-ECF"/>
    <property type="match status" value="1"/>
</dbReference>
<sequence length="198" mass="22211">MRAVRAVQGIPKDPAAVTAGDAATLLPADKIQVNLHDLDRETAIARLFNTHYVSLVRLAALLGADDPEDIAAQAFYELYRRWRKLRDSTATLPYLRSIVCNLTRMRLRHLQVVRKNMGWPSDQVESAETQALLRHEQRAVVVALQRLSPRQREALVLRYWLDLKESEIAAVMGISCGAVKSHVARGMTALSRAMESQT</sequence>
<dbReference type="Gene3D" id="1.10.10.10">
    <property type="entry name" value="Winged helix-like DNA-binding domain superfamily/Winged helix DNA-binding domain"/>
    <property type="match status" value="1"/>
</dbReference>
<dbReference type="EMBL" id="CP000249">
    <property type="protein sequence ID" value="ABD11839.1"/>
    <property type="molecule type" value="Genomic_DNA"/>
</dbReference>
<evidence type="ECO:0000256" key="4">
    <source>
        <dbReference type="ARBA" id="ARBA00023125"/>
    </source>
</evidence>
<organism evidence="7 8">
    <name type="scientific">Frankia casuarinae (strain DSM 45818 / CECT 9043 / HFP020203 / CcI3)</name>
    <dbReference type="NCBI Taxonomy" id="106370"/>
    <lineage>
        <taxon>Bacteria</taxon>
        <taxon>Bacillati</taxon>
        <taxon>Actinomycetota</taxon>
        <taxon>Actinomycetes</taxon>
        <taxon>Frankiales</taxon>
        <taxon>Frankiaceae</taxon>
        <taxon>Frankia</taxon>
    </lineage>
</organism>
<proteinExistence type="inferred from homology"/>
<dbReference type="InterPro" id="IPR014284">
    <property type="entry name" value="RNA_pol_sigma-70_dom"/>
</dbReference>
<comment type="similarity">
    <text evidence="1">Belongs to the sigma-70 factor family. ECF subfamily.</text>
</comment>